<proteinExistence type="inferred from homology"/>
<evidence type="ECO:0000256" key="1">
    <source>
        <dbReference type="ARBA" id="ARBA00006484"/>
    </source>
</evidence>
<dbReference type="PRINTS" id="PR00080">
    <property type="entry name" value="SDRFAMILY"/>
</dbReference>
<evidence type="ECO:0000313" key="4">
    <source>
        <dbReference type="EMBL" id="TBW39507.1"/>
    </source>
</evidence>
<keyword evidence="5" id="KW-1185">Reference proteome</keyword>
<dbReference type="Proteomes" id="UP000292781">
    <property type="component" value="Unassembled WGS sequence"/>
</dbReference>
<dbReference type="FunFam" id="3.40.50.720:FF:000084">
    <property type="entry name" value="Short-chain dehydrogenase reductase"/>
    <property type="match status" value="1"/>
</dbReference>
<dbReference type="PANTHER" id="PTHR42760:SF133">
    <property type="entry name" value="3-OXOACYL-[ACYL-CARRIER-PROTEIN] REDUCTASE"/>
    <property type="match status" value="1"/>
</dbReference>
<evidence type="ECO:0000259" key="3">
    <source>
        <dbReference type="SMART" id="SM00822"/>
    </source>
</evidence>
<dbReference type="Pfam" id="PF13561">
    <property type="entry name" value="adh_short_C2"/>
    <property type="match status" value="1"/>
</dbReference>
<dbReference type="SMART" id="SM00822">
    <property type="entry name" value="PKS_KR"/>
    <property type="match status" value="1"/>
</dbReference>
<protein>
    <submittedName>
        <fullName evidence="4">SDR family oxidoreductase</fullName>
    </submittedName>
</protein>
<dbReference type="PRINTS" id="PR00081">
    <property type="entry name" value="GDHRDH"/>
</dbReference>
<dbReference type="RefSeq" id="WP_131307392.1">
    <property type="nucleotide sequence ID" value="NZ_SJFN01000007.1"/>
</dbReference>
<dbReference type="EMBL" id="SJFN01000007">
    <property type="protein sequence ID" value="TBW39507.1"/>
    <property type="molecule type" value="Genomic_DNA"/>
</dbReference>
<evidence type="ECO:0000313" key="5">
    <source>
        <dbReference type="Proteomes" id="UP000292781"/>
    </source>
</evidence>
<dbReference type="CDD" id="cd05233">
    <property type="entry name" value="SDR_c"/>
    <property type="match status" value="1"/>
</dbReference>
<dbReference type="PANTHER" id="PTHR42760">
    <property type="entry name" value="SHORT-CHAIN DEHYDROGENASES/REDUCTASES FAMILY MEMBER"/>
    <property type="match status" value="1"/>
</dbReference>
<gene>
    <name evidence="4" type="ORF">EYW49_06450</name>
</gene>
<evidence type="ECO:0000256" key="2">
    <source>
        <dbReference type="ARBA" id="ARBA00023002"/>
    </source>
</evidence>
<accession>A0A4V2KU16</accession>
<dbReference type="InterPro" id="IPR036291">
    <property type="entry name" value="NAD(P)-bd_dom_sf"/>
</dbReference>
<keyword evidence="2" id="KW-0560">Oxidoreductase</keyword>
<feature type="domain" description="Ketoreductase" evidence="3">
    <location>
        <begin position="12"/>
        <end position="192"/>
    </location>
</feature>
<organism evidence="4 5">
    <name type="scientific">Siculibacillus lacustris</name>
    <dbReference type="NCBI Taxonomy" id="1549641"/>
    <lineage>
        <taxon>Bacteria</taxon>
        <taxon>Pseudomonadati</taxon>
        <taxon>Pseudomonadota</taxon>
        <taxon>Alphaproteobacteria</taxon>
        <taxon>Hyphomicrobiales</taxon>
        <taxon>Ancalomicrobiaceae</taxon>
        <taxon>Siculibacillus</taxon>
    </lineage>
</organism>
<dbReference type="Gene3D" id="3.40.50.720">
    <property type="entry name" value="NAD(P)-binding Rossmann-like Domain"/>
    <property type="match status" value="1"/>
</dbReference>
<comment type="similarity">
    <text evidence="1">Belongs to the short-chain dehydrogenases/reductases (SDR) family.</text>
</comment>
<name>A0A4V2KU16_9HYPH</name>
<comment type="caution">
    <text evidence="4">The sequence shown here is derived from an EMBL/GenBank/DDBJ whole genome shotgun (WGS) entry which is preliminary data.</text>
</comment>
<dbReference type="GO" id="GO:0016616">
    <property type="term" value="F:oxidoreductase activity, acting on the CH-OH group of donors, NAD or NADP as acceptor"/>
    <property type="evidence" value="ECO:0007669"/>
    <property type="project" value="TreeGrafter"/>
</dbReference>
<dbReference type="SUPFAM" id="SSF51735">
    <property type="entry name" value="NAD(P)-binding Rossmann-fold domains"/>
    <property type="match status" value="1"/>
</dbReference>
<reference evidence="4 5" key="1">
    <citation type="submission" date="2019-02" db="EMBL/GenBank/DDBJ databases">
        <title>Siculibacillus lacustris gen. nov., sp. nov., a new rosette-forming bacterium isolated from a freshwater crater lake (Lake St. Ana, Romania).</title>
        <authorList>
            <person name="Felfoldi T."/>
            <person name="Marton Z."/>
            <person name="Szabo A."/>
            <person name="Mentes A."/>
            <person name="Boka K."/>
            <person name="Marialigeti K."/>
            <person name="Mathe I."/>
            <person name="Koncz M."/>
            <person name="Schumann P."/>
            <person name="Toth E."/>
        </authorList>
    </citation>
    <scope>NUCLEOTIDE SEQUENCE [LARGE SCALE GENOMIC DNA]</scope>
    <source>
        <strain evidence="4 5">SA-279</strain>
    </source>
</reference>
<dbReference type="InterPro" id="IPR002347">
    <property type="entry name" value="SDR_fam"/>
</dbReference>
<dbReference type="OrthoDB" id="7255009at2"/>
<sequence length="254" mass="26054">MEFPQAFSLSGHRALITGGGSGLGLATAQCFLKAGAEVVLVGRDADKLEAAASELGAGASVAAFDVADADGAQAFAAEIEAAFGPVSILVNNAGGTCKKPIEDMTIADFRGVLDVHVVGAFAMTRAFLPQLATTGRGSVLFTASMSSFLGVPMVAGYSAAKAAYVGMIRSMATELAPKGIRVNGVAPGWIDTPLFRLATSNDPARLDKIMGRIPMKRTGEGEDIGWAMTYLAADVARYVTGHIIVADGGALHGF</sequence>
<dbReference type="InterPro" id="IPR057326">
    <property type="entry name" value="KR_dom"/>
</dbReference>
<dbReference type="AlphaFoldDB" id="A0A4V2KU16"/>